<dbReference type="SUPFAM" id="SSF89550">
    <property type="entry name" value="PHP domain-like"/>
    <property type="match status" value="1"/>
</dbReference>
<evidence type="ECO:0000256" key="8">
    <source>
        <dbReference type="ARBA" id="ARBA00022705"/>
    </source>
</evidence>
<evidence type="ECO:0000313" key="15">
    <source>
        <dbReference type="EMBL" id="SIN94812.1"/>
    </source>
</evidence>
<feature type="domain" description="Polymerase/histidinol phosphatase N-terminal" evidence="14">
    <location>
        <begin position="12"/>
        <end position="79"/>
    </location>
</feature>
<dbReference type="GO" id="GO:0006260">
    <property type="term" value="P:DNA replication"/>
    <property type="evidence" value="ECO:0007669"/>
    <property type="project" value="UniProtKB-KW"/>
</dbReference>
<evidence type="ECO:0000313" key="16">
    <source>
        <dbReference type="Proteomes" id="UP000184693"/>
    </source>
</evidence>
<dbReference type="InterPro" id="IPR040982">
    <property type="entry name" value="DNA_pol3_finger"/>
</dbReference>
<evidence type="ECO:0000256" key="1">
    <source>
        <dbReference type="ARBA" id="ARBA00004496"/>
    </source>
</evidence>
<dbReference type="GO" id="GO:0006281">
    <property type="term" value="P:DNA repair"/>
    <property type="evidence" value="ECO:0007669"/>
    <property type="project" value="UniProtKB-UniRule"/>
</dbReference>
<evidence type="ECO:0000256" key="2">
    <source>
        <dbReference type="ARBA" id="ARBA00007391"/>
    </source>
</evidence>
<dbReference type="InterPro" id="IPR011708">
    <property type="entry name" value="DNA_pol3_alpha_NTPase_dom"/>
</dbReference>
<dbReference type="PANTHER" id="PTHR32294">
    <property type="entry name" value="DNA POLYMERASE III SUBUNIT ALPHA"/>
    <property type="match status" value="1"/>
</dbReference>
<evidence type="ECO:0000256" key="11">
    <source>
        <dbReference type="ARBA" id="ARBA00023204"/>
    </source>
</evidence>
<keyword evidence="9 13" id="KW-0227">DNA damage</keyword>
<dbReference type="GO" id="GO:0003676">
    <property type="term" value="F:nucleic acid binding"/>
    <property type="evidence" value="ECO:0007669"/>
    <property type="project" value="InterPro"/>
</dbReference>
<dbReference type="InterPro" id="IPR004365">
    <property type="entry name" value="NA-bd_OB_tRNA"/>
</dbReference>
<dbReference type="GO" id="GO:0003887">
    <property type="term" value="F:DNA-directed DNA polymerase activity"/>
    <property type="evidence" value="ECO:0007669"/>
    <property type="project" value="UniProtKB-UniRule"/>
</dbReference>
<dbReference type="NCBIfam" id="TIGR00594">
    <property type="entry name" value="polc"/>
    <property type="match status" value="1"/>
</dbReference>
<evidence type="ECO:0000259" key="14">
    <source>
        <dbReference type="SMART" id="SM00481"/>
    </source>
</evidence>
<evidence type="ECO:0000256" key="6">
    <source>
        <dbReference type="ARBA" id="ARBA00022679"/>
    </source>
</evidence>
<dbReference type="EMBL" id="FSRM01000001">
    <property type="protein sequence ID" value="SIN94812.1"/>
    <property type="molecule type" value="Genomic_DNA"/>
</dbReference>
<dbReference type="InterPro" id="IPR029460">
    <property type="entry name" value="DNAPol_HHH"/>
</dbReference>
<dbReference type="Pfam" id="PF07733">
    <property type="entry name" value="DNA_pol3_alpha"/>
    <property type="match status" value="1"/>
</dbReference>
<keyword evidence="5 13" id="KW-0963">Cytoplasm</keyword>
<organism evidence="15 16">
    <name type="scientific">Paraburkholderia phenazinium</name>
    <dbReference type="NCBI Taxonomy" id="60549"/>
    <lineage>
        <taxon>Bacteria</taxon>
        <taxon>Pseudomonadati</taxon>
        <taxon>Pseudomonadota</taxon>
        <taxon>Betaproteobacteria</taxon>
        <taxon>Burkholderiales</taxon>
        <taxon>Burkholderiaceae</taxon>
        <taxon>Paraburkholderia</taxon>
    </lineage>
</organism>
<comment type="catalytic activity">
    <reaction evidence="12 13">
        <text>DNA(n) + a 2'-deoxyribonucleoside 5'-triphosphate = DNA(n+1) + diphosphate</text>
        <dbReference type="Rhea" id="RHEA:22508"/>
        <dbReference type="Rhea" id="RHEA-COMP:17339"/>
        <dbReference type="Rhea" id="RHEA-COMP:17340"/>
        <dbReference type="ChEBI" id="CHEBI:33019"/>
        <dbReference type="ChEBI" id="CHEBI:61560"/>
        <dbReference type="ChEBI" id="CHEBI:173112"/>
        <dbReference type="EC" id="2.7.7.7"/>
    </reaction>
</comment>
<reference evidence="15 16" key="1">
    <citation type="submission" date="2016-11" db="EMBL/GenBank/DDBJ databases">
        <authorList>
            <person name="Jaros S."/>
            <person name="Januszkiewicz K."/>
            <person name="Wedrychowicz H."/>
        </authorList>
    </citation>
    <scope>NUCLEOTIDE SEQUENCE [LARGE SCALE GENOMIC DNA]</scope>
    <source>
        <strain evidence="15 16">GAS86</strain>
    </source>
</reference>
<protein>
    <recommendedName>
        <fullName evidence="4 13">Error-prone DNA polymerase</fullName>
        <ecNumber evidence="3 13">2.7.7.7</ecNumber>
    </recommendedName>
</protein>
<dbReference type="GO" id="GO:0008408">
    <property type="term" value="F:3'-5' exonuclease activity"/>
    <property type="evidence" value="ECO:0007669"/>
    <property type="project" value="InterPro"/>
</dbReference>
<dbReference type="CDD" id="cd07434">
    <property type="entry name" value="PHP_PolIIIA_DnaE2"/>
    <property type="match status" value="1"/>
</dbReference>
<dbReference type="RefSeq" id="WP_074263768.1">
    <property type="nucleotide sequence ID" value="NZ_FSRM01000001.1"/>
</dbReference>
<dbReference type="Pfam" id="PF14579">
    <property type="entry name" value="HHH_6"/>
    <property type="match status" value="1"/>
</dbReference>
<keyword evidence="6 13" id="KW-0808">Transferase</keyword>
<dbReference type="SMART" id="SM00481">
    <property type="entry name" value="POLIIIAc"/>
    <property type="match status" value="1"/>
</dbReference>
<evidence type="ECO:0000256" key="7">
    <source>
        <dbReference type="ARBA" id="ARBA00022695"/>
    </source>
</evidence>
<dbReference type="Gene3D" id="1.10.150.870">
    <property type="match status" value="1"/>
</dbReference>
<dbReference type="Gene3D" id="3.20.20.140">
    <property type="entry name" value="Metal-dependent hydrolases"/>
    <property type="match status" value="1"/>
</dbReference>
<dbReference type="CDD" id="cd04485">
    <property type="entry name" value="DnaE_OBF"/>
    <property type="match status" value="1"/>
</dbReference>
<name>A0A1N6FHT5_9BURK</name>
<dbReference type="Pfam" id="PF02811">
    <property type="entry name" value="PHP"/>
    <property type="match status" value="1"/>
</dbReference>
<dbReference type="InterPro" id="IPR004805">
    <property type="entry name" value="DnaE2/DnaE/PolC"/>
</dbReference>
<keyword evidence="8 13" id="KW-0235">DNA replication</keyword>
<dbReference type="InterPro" id="IPR023073">
    <property type="entry name" value="DnaE2"/>
</dbReference>
<dbReference type="NCBIfam" id="NF004225">
    <property type="entry name" value="PRK05672.1"/>
    <property type="match status" value="1"/>
</dbReference>
<keyword evidence="7 13" id="KW-0548">Nucleotidyltransferase</keyword>
<dbReference type="PANTHER" id="PTHR32294:SF4">
    <property type="entry name" value="ERROR-PRONE DNA POLYMERASE"/>
    <property type="match status" value="1"/>
</dbReference>
<comment type="subcellular location">
    <subcellularLocation>
        <location evidence="1 13">Cytoplasm</location>
    </subcellularLocation>
</comment>
<gene>
    <name evidence="13" type="primary">dnaE2</name>
    <name evidence="15" type="ORF">SAMN05444168_1581</name>
</gene>
<dbReference type="GO" id="GO:0005737">
    <property type="term" value="C:cytoplasm"/>
    <property type="evidence" value="ECO:0007669"/>
    <property type="project" value="UniProtKB-SubCell"/>
</dbReference>
<dbReference type="AlphaFoldDB" id="A0A1N6FHT5"/>
<comment type="function">
    <text evidence="13">DNA polymerase involved in damage-induced mutagenesis and translesion synthesis (TLS). It is not the major replicative DNA polymerase.</text>
</comment>
<accession>A0A1N6FHT5</accession>
<evidence type="ECO:0000256" key="5">
    <source>
        <dbReference type="ARBA" id="ARBA00022490"/>
    </source>
</evidence>
<evidence type="ECO:0000256" key="3">
    <source>
        <dbReference type="ARBA" id="ARBA00012417"/>
    </source>
</evidence>
<evidence type="ECO:0000256" key="13">
    <source>
        <dbReference type="HAMAP-Rule" id="MF_01902"/>
    </source>
</evidence>
<evidence type="ECO:0000256" key="12">
    <source>
        <dbReference type="ARBA" id="ARBA00049244"/>
    </source>
</evidence>
<dbReference type="Pfam" id="PF17657">
    <property type="entry name" value="DNA_pol3_finger"/>
    <property type="match status" value="1"/>
</dbReference>
<dbReference type="EC" id="2.7.7.7" evidence="3 13"/>
<evidence type="ECO:0000256" key="4">
    <source>
        <dbReference type="ARBA" id="ARBA00017273"/>
    </source>
</evidence>
<dbReference type="InterPro" id="IPR003141">
    <property type="entry name" value="Pol/His_phosphatase_N"/>
</dbReference>
<evidence type="ECO:0000256" key="10">
    <source>
        <dbReference type="ARBA" id="ARBA00022932"/>
    </source>
</evidence>
<dbReference type="InterPro" id="IPR004013">
    <property type="entry name" value="PHP_dom"/>
</dbReference>
<evidence type="ECO:0000256" key="9">
    <source>
        <dbReference type="ARBA" id="ARBA00022763"/>
    </source>
</evidence>
<dbReference type="InterPro" id="IPR016195">
    <property type="entry name" value="Pol/histidinol_Pase-like"/>
</dbReference>
<dbReference type="Proteomes" id="UP000184693">
    <property type="component" value="Unassembled WGS sequence"/>
</dbReference>
<keyword evidence="10 13" id="KW-0239">DNA-directed DNA polymerase</keyword>
<proteinExistence type="inferred from homology"/>
<comment type="similarity">
    <text evidence="2 13">Belongs to the DNA polymerase type-C family. DnaE2 subfamily.</text>
</comment>
<dbReference type="Pfam" id="PF01336">
    <property type="entry name" value="tRNA_anti-codon"/>
    <property type="match status" value="1"/>
</dbReference>
<dbReference type="HAMAP" id="MF_01902">
    <property type="entry name" value="DNApol_error_prone"/>
    <property type="match status" value="1"/>
</dbReference>
<dbReference type="OrthoDB" id="9803237at2"/>
<keyword evidence="11 13" id="KW-0234">DNA repair</keyword>
<sequence>MDATFNALPAYAELFCLSNFSFLHGASHAEELAQRAAQLGYSGLAITDECSLAGIVRAHVAAKEANLPFVVGSYFRLVNADGSPAFGLILLAQNREGYGNLSELITLARTRGPKGKYRLTPHDLSRPDLENSHLRGMPHCLAILIPNFPTKEDVLDVQLEWLEQTFPDRAWCGLVLHQRAMDDIHRGAVEYIADRRGIPVVALGQVVMHVRSRKPLQDTMTAIRVGRPVQECGYDLSPNAEQHLRPRLRLANLYPEYALAETTNILSRCTFSLDELRYEYPDELVPKGITPTAYLRQETYIGARRRFPSGIPYDVLEQIEHELELIRELEYEPYFLTVYDIVRFARSQHILCQGRGSAANSAVCYCLGVTEVDPARGNMLFERFISKERGEPPDIDVDFEHQRREEVIQYIYGKYGRDRAAIAAAVSTYRPRGALRETGKALGVDPQIVDAVAKSHQWFDGKEDLLNRFSESGLNPETPLIQLWASLASQLLGFPRHLSQHSGGFVISRGKLTRLVPVENAAMVDRSVIQWDKDDLESLGLLKIDVLALGMLSAIRRALDLVSDQRGEQFEMQDIPAEDPETYEMISRADTVGVFQIESRAQMSMLPRLQPRTFYDLVIEVAIVRPGPIQGGAVHPYLQRRQGFEPVSYPSKALETALGRTLGVPIFQEQVMQVAMLAAGFTAGEADQLRRAMAAWKRKGGLDRYYDRIVNGMTERGYDKAFADGIFQQILGFGEYGFPESHAASFALLVYASSWLKRHEPEAFLAAMLNSQPMGFYSPSQLVQDATRHGVQVFPVDVTISGWDASLEPIAGVARPAVRLGLSLLKGMRDGAAERIENSRAIRQFTTVSDLARRAQLDRYDLQVLAAANALSSLAGNRREALWQSVAAVPDKDMLSVAKVEDETPALGAPSEADDIVGDYRSMGLTLGRHPLALLRPQLLENRLMPASTLRTYRNGRLARGCGIVTVRQRPETAKGVIFITLEDETGNVNVIIWPKVLERQRKEVLGASLLGVLGVWQCEGEVRHLVAQHLIDMSYLLGELPSTSRNFH</sequence>